<feature type="transmembrane region" description="Helical" evidence="1">
    <location>
        <begin position="84"/>
        <end position="108"/>
    </location>
</feature>
<reference evidence="2 3" key="1">
    <citation type="submission" date="2018-12" db="EMBL/GenBank/DDBJ databases">
        <authorList>
            <person name="Toschakov S.V."/>
        </authorList>
    </citation>
    <scope>NUCLEOTIDE SEQUENCE [LARGE SCALE GENOMIC DNA]</scope>
    <source>
        <strain evidence="2 3">GM2012</strain>
    </source>
</reference>
<keyword evidence="1" id="KW-0812">Transmembrane</keyword>
<gene>
    <name evidence="2" type="ORF">TsocGM_16535</name>
</gene>
<keyword evidence="1" id="KW-0472">Membrane</keyword>
<dbReference type="EMBL" id="RYZH01000033">
    <property type="protein sequence ID" value="RUL86172.1"/>
    <property type="molecule type" value="Genomic_DNA"/>
</dbReference>
<comment type="caution">
    <text evidence="2">The sequence shown here is derived from an EMBL/GenBank/DDBJ whole genome shotgun (WGS) entry which is preliminary data.</text>
</comment>
<keyword evidence="1" id="KW-1133">Transmembrane helix</keyword>
<dbReference type="OrthoDB" id="283082at2"/>
<evidence type="ECO:0000313" key="2">
    <source>
        <dbReference type="EMBL" id="RUL86172.1"/>
    </source>
</evidence>
<dbReference type="RefSeq" id="WP_126726571.1">
    <property type="nucleotide sequence ID" value="NZ_RYZH01000033.1"/>
</dbReference>
<sequence length="250" mass="27208">MIPMSCPNCGSQGEVPLDRLNSRLKCRKCGTMFYMDETGQIVLGDPNAPRKNGRRAHAKQAGPGLDVDLDLSRMVRDLPKPVRIGALGLAILVAIGYGVSTLLASIGLPKDVEGRTKYVGELFVDNKVDDLRALATPETADDLVRWHEETRPDLAFEGPRVDQNDVSTSAVVMDSSDTAAQSFVSLLVTNAPPVPRGAATIDEGPQSKLTLVLYWKKSGDQWLVDGARTLQEALNQKQAAERSRNRSRGR</sequence>
<dbReference type="AlphaFoldDB" id="A0A432MHB9"/>
<evidence type="ECO:0000256" key="1">
    <source>
        <dbReference type="SAM" id="Phobius"/>
    </source>
</evidence>
<keyword evidence="3" id="KW-1185">Reference proteome</keyword>
<proteinExistence type="predicted"/>
<protein>
    <submittedName>
        <fullName evidence="2">Uncharacterized protein</fullName>
    </submittedName>
</protein>
<accession>A0A432MHB9</accession>
<evidence type="ECO:0000313" key="3">
    <source>
        <dbReference type="Proteomes" id="UP000280296"/>
    </source>
</evidence>
<name>A0A432MHB9_9BACT</name>
<organism evidence="2 3">
    <name type="scientific">Tautonia sociabilis</name>
    <dbReference type="NCBI Taxonomy" id="2080755"/>
    <lineage>
        <taxon>Bacteria</taxon>
        <taxon>Pseudomonadati</taxon>
        <taxon>Planctomycetota</taxon>
        <taxon>Planctomycetia</taxon>
        <taxon>Isosphaerales</taxon>
        <taxon>Isosphaeraceae</taxon>
        <taxon>Tautonia</taxon>
    </lineage>
</organism>
<dbReference type="Proteomes" id="UP000280296">
    <property type="component" value="Unassembled WGS sequence"/>
</dbReference>
<reference evidence="2 3" key="2">
    <citation type="submission" date="2019-01" db="EMBL/GenBank/DDBJ databases">
        <title>Tautonia sociabilis, a novel thermotolerant planctomycete of Isosphaeraceae family, isolated from a 4000 m deep subterranean habitat.</title>
        <authorList>
            <person name="Kovaleva O.L."/>
            <person name="Elcheninov A.G."/>
            <person name="Van Heerden E."/>
            <person name="Toshchakov S.V."/>
            <person name="Novikov A."/>
            <person name="Bonch-Osmolovskaya E.A."/>
            <person name="Kublanov I.V."/>
        </authorList>
    </citation>
    <scope>NUCLEOTIDE SEQUENCE [LARGE SCALE GENOMIC DNA]</scope>
    <source>
        <strain evidence="2 3">GM2012</strain>
    </source>
</reference>